<evidence type="ECO:0000313" key="5">
    <source>
        <dbReference type="Proteomes" id="UP000008363"/>
    </source>
</evidence>
<accession>K6W6P6</accession>
<dbReference type="AlphaFoldDB" id="K6W6P6"/>
<dbReference type="EMBL" id="BAHC01000060">
    <property type="protein sequence ID" value="GAB89386.1"/>
    <property type="molecule type" value="Genomic_DNA"/>
</dbReference>
<name>K6W6P6_9ACTN</name>
<sequence length="211" mass="22930">MMAGRTRGRPRLGADEPNRREVILAAARELFADRGFERTTMRAIGSRAGVDPALIHHYFGNKDALVVEALRPDVDPAEVFGGLSAFLPQPGTEFITRVLHVWEDDGPRRDRAVALLRIAVTHPEIGEALSVFFLGIAHTALGECVSDDQRDLRLALIAGQIVGLVLLRHVIRQPDIAGAGLDDLAVRVGPVIDHYLSAQDPDVSGLRDAAR</sequence>
<dbReference type="Pfam" id="PF00440">
    <property type="entry name" value="TetR_N"/>
    <property type="match status" value="1"/>
</dbReference>
<evidence type="ECO:0000256" key="2">
    <source>
        <dbReference type="PROSITE-ProRule" id="PRU00335"/>
    </source>
</evidence>
<keyword evidence="5" id="KW-1185">Reference proteome</keyword>
<dbReference type="SUPFAM" id="SSF48498">
    <property type="entry name" value="Tetracyclin repressor-like, C-terminal domain"/>
    <property type="match status" value="1"/>
</dbReference>
<evidence type="ECO:0000256" key="1">
    <source>
        <dbReference type="ARBA" id="ARBA00023125"/>
    </source>
</evidence>
<proteinExistence type="predicted"/>
<evidence type="ECO:0000259" key="3">
    <source>
        <dbReference type="PROSITE" id="PS50977"/>
    </source>
</evidence>
<reference evidence="4 5" key="1">
    <citation type="submission" date="2012-08" db="EMBL/GenBank/DDBJ databases">
        <title>Whole genome shotgun sequence of Gordonia rhizosphera NBRC 16068.</title>
        <authorList>
            <person name="Takarada H."/>
            <person name="Isaki S."/>
            <person name="Hosoyama A."/>
            <person name="Tsuchikane K."/>
            <person name="Katsumata H."/>
            <person name="Baba S."/>
            <person name="Ohji S."/>
            <person name="Yamazaki S."/>
            <person name="Fujita N."/>
        </authorList>
    </citation>
    <scope>NUCLEOTIDE SEQUENCE [LARGE SCALE GENOMIC DNA]</scope>
    <source>
        <strain evidence="4 5">NBRC 16068</strain>
    </source>
</reference>
<dbReference type="InterPro" id="IPR009057">
    <property type="entry name" value="Homeodomain-like_sf"/>
</dbReference>
<dbReference type="GO" id="GO:0000976">
    <property type="term" value="F:transcription cis-regulatory region binding"/>
    <property type="evidence" value="ECO:0007669"/>
    <property type="project" value="TreeGrafter"/>
</dbReference>
<keyword evidence="1 2" id="KW-0238">DNA-binding</keyword>
<feature type="domain" description="HTH tetR-type" evidence="3">
    <location>
        <begin position="17"/>
        <end position="77"/>
    </location>
</feature>
<dbReference type="eggNOG" id="COG1309">
    <property type="taxonomic scope" value="Bacteria"/>
</dbReference>
<comment type="caution">
    <text evidence="4">The sequence shown here is derived from an EMBL/GenBank/DDBJ whole genome shotgun (WGS) entry which is preliminary data.</text>
</comment>
<dbReference type="SUPFAM" id="SSF46689">
    <property type="entry name" value="Homeodomain-like"/>
    <property type="match status" value="1"/>
</dbReference>
<dbReference type="InterPro" id="IPR036271">
    <property type="entry name" value="Tet_transcr_reg_TetR-rel_C_sf"/>
</dbReference>
<organism evidence="4 5">
    <name type="scientific">Gordonia rhizosphera NBRC 16068</name>
    <dbReference type="NCBI Taxonomy" id="1108045"/>
    <lineage>
        <taxon>Bacteria</taxon>
        <taxon>Bacillati</taxon>
        <taxon>Actinomycetota</taxon>
        <taxon>Actinomycetes</taxon>
        <taxon>Mycobacteriales</taxon>
        <taxon>Gordoniaceae</taxon>
        <taxon>Gordonia</taxon>
    </lineage>
</organism>
<dbReference type="GO" id="GO:0003700">
    <property type="term" value="F:DNA-binding transcription factor activity"/>
    <property type="evidence" value="ECO:0007669"/>
    <property type="project" value="TreeGrafter"/>
</dbReference>
<dbReference type="PROSITE" id="PS50977">
    <property type="entry name" value="HTH_TETR_2"/>
    <property type="match status" value="1"/>
</dbReference>
<dbReference type="PANTHER" id="PTHR30055:SF235">
    <property type="entry name" value="TRANSCRIPTIONAL REGULATORY PROTEIN"/>
    <property type="match status" value="1"/>
</dbReference>
<dbReference type="PANTHER" id="PTHR30055">
    <property type="entry name" value="HTH-TYPE TRANSCRIPTIONAL REGULATOR RUTR"/>
    <property type="match status" value="1"/>
</dbReference>
<evidence type="ECO:0000313" key="4">
    <source>
        <dbReference type="EMBL" id="GAB89386.1"/>
    </source>
</evidence>
<dbReference type="InterPro" id="IPR041678">
    <property type="entry name" value="TetR_C_16"/>
</dbReference>
<protein>
    <submittedName>
        <fullName evidence="4">Putative TetR family transcriptional regulator</fullName>
    </submittedName>
</protein>
<gene>
    <name evidence="4" type="ORF">GORHZ_060_00180</name>
</gene>
<dbReference type="Proteomes" id="UP000008363">
    <property type="component" value="Unassembled WGS sequence"/>
</dbReference>
<dbReference type="InterPro" id="IPR050109">
    <property type="entry name" value="HTH-type_TetR-like_transc_reg"/>
</dbReference>
<dbReference type="Gene3D" id="1.10.357.10">
    <property type="entry name" value="Tetracycline Repressor, domain 2"/>
    <property type="match status" value="1"/>
</dbReference>
<dbReference type="InterPro" id="IPR001647">
    <property type="entry name" value="HTH_TetR"/>
</dbReference>
<dbReference type="STRING" id="1108045.GORHZ_060_00180"/>
<dbReference type="Pfam" id="PF17920">
    <property type="entry name" value="TetR_C_16"/>
    <property type="match status" value="1"/>
</dbReference>
<dbReference type="Gene3D" id="1.10.10.60">
    <property type="entry name" value="Homeodomain-like"/>
    <property type="match status" value="1"/>
</dbReference>
<dbReference type="PRINTS" id="PR00455">
    <property type="entry name" value="HTHTETR"/>
</dbReference>
<feature type="DNA-binding region" description="H-T-H motif" evidence="2">
    <location>
        <begin position="40"/>
        <end position="59"/>
    </location>
</feature>